<dbReference type="AlphaFoldDB" id="A0A7C9HUD1"/>
<dbReference type="RefSeq" id="WP_157461552.1">
    <property type="nucleotide sequence ID" value="NZ_WQLB01000052.1"/>
</dbReference>
<keyword evidence="3" id="KW-1185">Reference proteome</keyword>
<evidence type="ECO:0000313" key="2">
    <source>
        <dbReference type="EMBL" id="MVN89292.1"/>
    </source>
</evidence>
<feature type="signal peptide" evidence="1">
    <location>
        <begin position="1"/>
        <end position="24"/>
    </location>
</feature>
<sequence>MPLLTRTAALISFSALALSLNGQAAPSSPLSTCSGPIPELLSCKYPLKAFGGRVLPQILPNTVPYEKRVMRLTGGLLRLNTTAREPNTGTYSLEWNWMDNEKNLKKTANDVGNFVITAAGQLTFTSMGGTVYKGTLKGGQVAVTGVPLVTDNFSGRVALTFSGK</sequence>
<gene>
    <name evidence="2" type="ORF">GO986_21385</name>
</gene>
<organism evidence="2 3">
    <name type="scientific">Deinococcus arboris</name>
    <dbReference type="NCBI Taxonomy" id="2682977"/>
    <lineage>
        <taxon>Bacteria</taxon>
        <taxon>Thermotogati</taxon>
        <taxon>Deinococcota</taxon>
        <taxon>Deinococci</taxon>
        <taxon>Deinococcales</taxon>
        <taxon>Deinococcaceae</taxon>
        <taxon>Deinococcus</taxon>
    </lineage>
</organism>
<comment type="caution">
    <text evidence="2">The sequence shown here is derived from an EMBL/GenBank/DDBJ whole genome shotgun (WGS) entry which is preliminary data.</text>
</comment>
<feature type="chain" id="PRO_5028989259" evidence="1">
    <location>
        <begin position="25"/>
        <end position="164"/>
    </location>
</feature>
<name>A0A7C9HUD1_9DEIO</name>
<evidence type="ECO:0000313" key="3">
    <source>
        <dbReference type="Proteomes" id="UP000483286"/>
    </source>
</evidence>
<keyword evidence="1" id="KW-0732">Signal</keyword>
<protein>
    <submittedName>
        <fullName evidence="2">Uncharacterized protein</fullName>
    </submittedName>
</protein>
<proteinExistence type="predicted"/>
<reference evidence="2 3" key="1">
    <citation type="submission" date="2019-12" db="EMBL/GenBank/DDBJ databases">
        <title>Deinococcus sp. HMF7620 Genome sequencing and assembly.</title>
        <authorList>
            <person name="Kang H."/>
            <person name="Kim H."/>
            <person name="Joh K."/>
        </authorList>
    </citation>
    <scope>NUCLEOTIDE SEQUENCE [LARGE SCALE GENOMIC DNA]</scope>
    <source>
        <strain evidence="2 3">HMF7620</strain>
    </source>
</reference>
<dbReference type="EMBL" id="WQLB01000052">
    <property type="protein sequence ID" value="MVN89292.1"/>
    <property type="molecule type" value="Genomic_DNA"/>
</dbReference>
<accession>A0A7C9HUD1</accession>
<evidence type="ECO:0000256" key="1">
    <source>
        <dbReference type="SAM" id="SignalP"/>
    </source>
</evidence>
<dbReference type="Proteomes" id="UP000483286">
    <property type="component" value="Unassembled WGS sequence"/>
</dbReference>